<accession>A0A158E716</accession>
<comment type="caution">
    <text evidence="2">The sequence shown here is derived from an EMBL/GenBank/DDBJ whole genome shotgun (WGS) entry which is preliminary data.</text>
</comment>
<gene>
    <name evidence="2" type="ORF">AWB80_08197</name>
</gene>
<proteinExistence type="predicted"/>
<evidence type="ECO:0000256" key="1">
    <source>
        <dbReference type="SAM" id="MobiDB-lite"/>
    </source>
</evidence>
<reference evidence="2" key="1">
    <citation type="submission" date="2016-01" db="EMBL/GenBank/DDBJ databases">
        <authorList>
            <person name="Peeters C."/>
        </authorList>
    </citation>
    <scope>NUCLEOTIDE SEQUENCE [LARGE SCALE GENOMIC DNA]</scope>
    <source>
        <strain evidence="2">LMG 29323</strain>
    </source>
</reference>
<evidence type="ECO:0000313" key="2">
    <source>
        <dbReference type="EMBL" id="SAL01757.1"/>
    </source>
</evidence>
<dbReference type="AlphaFoldDB" id="A0A158E716"/>
<protein>
    <submittedName>
        <fullName evidence="2">Fis family transcriptional regulator</fullName>
    </submittedName>
</protein>
<evidence type="ECO:0000313" key="3">
    <source>
        <dbReference type="Proteomes" id="UP000054911"/>
    </source>
</evidence>
<dbReference type="Proteomes" id="UP000054911">
    <property type="component" value="Unassembled WGS sequence"/>
</dbReference>
<feature type="region of interest" description="Disordered" evidence="1">
    <location>
        <begin position="1"/>
        <end position="40"/>
    </location>
</feature>
<organism evidence="2 3">
    <name type="scientific">Caballeronia pedi</name>
    <dbReference type="NCBI Taxonomy" id="1777141"/>
    <lineage>
        <taxon>Bacteria</taxon>
        <taxon>Pseudomonadati</taxon>
        <taxon>Pseudomonadota</taxon>
        <taxon>Betaproteobacteria</taxon>
        <taxon>Burkholderiales</taxon>
        <taxon>Burkholderiaceae</taxon>
        <taxon>Caballeronia</taxon>
    </lineage>
</organism>
<dbReference type="EMBL" id="FCOE02000069">
    <property type="protein sequence ID" value="SAL01757.1"/>
    <property type="molecule type" value="Genomic_DNA"/>
</dbReference>
<keyword evidence="3" id="KW-1185">Reference proteome</keyword>
<name>A0A158E716_9BURK</name>
<sequence>MTLSRRSLLDGPIPALPSLSMPRSTPRKLPPSTGPRRPTSRAALLPLPLASVRQMSLQIHLALAACRKDGCGNSHQFNELLRILYITHQLQELGFGQLPLEDYARAEHGLSAALSRVEAERRWLVDAETASLLERVLQLHDQQLASIRLRDLTAATERLQHFMRSERPSPLPEHVRAAIRNRRLSK</sequence>